<gene>
    <name evidence="1" type="primary">ConsOrf5</name>
</gene>
<dbReference type="RefSeq" id="YP_009396587.1">
    <property type="nucleotide sequence ID" value="NC_035283.1"/>
</dbReference>
<dbReference type="AlphaFoldDB" id="A0A1Z1MIA4"/>
<geneLocation type="chloroplast" evidence="1"/>
<evidence type="ECO:0008006" key="2">
    <source>
        <dbReference type="Google" id="ProtNLM"/>
    </source>
</evidence>
<proteinExistence type="predicted"/>
<evidence type="ECO:0000313" key="1">
    <source>
        <dbReference type="EMBL" id="ARW65773.1"/>
    </source>
</evidence>
<protein>
    <recommendedName>
        <fullName evidence="2">Reverse transcriptase N-terminal domain-containing protein</fullName>
    </recommendedName>
</protein>
<organism evidence="1">
    <name type="scientific">Vertebrata australis</name>
    <dbReference type="NCBI Taxonomy" id="1967852"/>
    <lineage>
        <taxon>Eukaryota</taxon>
        <taxon>Rhodophyta</taxon>
        <taxon>Florideophyceae</taxon>
        <taxon>Rhodymeniophycidae</taxon>
        <taxon>Ceramiales</taxon>
        <taxon>Rhodomelaceae</taxon>
        <taxon>Polysiphonioideae</taxon>
        <taxon>Vertebrata</taxon>
    </lineage>
</organism>
<name>A0A1Z1MIA4_9FLOR</name>
<dbReference type="EMBL" id="MF101439">
    <property type="protein sequence ID" value="ARW65773.1"/>
    <property type="molecule type" value="Genomic_DNA"/>
</dbReference>
<reference evidence="1" key="1">
    <citation type="journal article" date="2017" name="J. Phycol.">
        <title>Analysis of chloroplast genomes and a supermatrix inform reclassification of the Rhodomelaceae (Rhodophyta).</title>
        <authorList>
            <person name="Diaz-Tapia P."/>
            <person name="Maggs C.A."/>
            <person name="West J.A."/>
            <person name="Verbruggen H."/>
        </authorList>
    </citation>
    <scope>NUCLEOTIDE SEQUENCE</scope>
    <source>
        <strain evidence="1">PD931</strain>
    </source>
</reference>
<sequence length="363" mass="44063">MYISLVKDRSTKYLLDIKTSWKTFCWSKIYLRILMLVKQIFIETKKHNLNKIYRLQNYLINSNELKIFELNKIISKIYFFYYKVEKKKCIVTSQIKLNLINNIFNINIIKSEDYVLIKKQLKENLIFACIKPVYQARSTKFISKYENLNFLDHLINKHKKYYYSSNRFITKKLTQYTYINKLIVNFLYQSSYLNINEIFYSNRQLYLFDTIKNTNFIDLINQITFIDLVWYNFNQLKNEESLKTISNVNLNNLPISFITYLKFLFSIKKSRIFSYIFLKTNNNRLFRKLIHSSQNWYYAICSLVSINLINTCNLCINQILHLRIQKKKASKDSIHKAMYKMNTMLNRFIYLCNVNKYYINYSN</sequence>
<dbReference type="GeneID" id="33358811"/>
<keyword evidence="1" id="KW-0150">Chloroplast</keyword>
<accession>A0A1Z1MIA4</accession>
<keyword evidence="1" id="KW-0934">Plastid</keyword>